<evidence type="ECO:0000259" key="2">
    <source>
        <dbReference type="Pfam" id="PF22013"/>
    </source>
</evidence>
<dbReference type="Pfam" id="PF22013">
    <property type="entry name" value="PG_1098_Fer"/>
    <property type="match status" value="1"/>
</dbReference>
<keyword evidence="3" id="KW-0489">Methyltransferase</keyword>
<proteinExistence type="predicted"/>
<dbReference type="Gene3D" id="3.40.50.150">
    <property type="entry name" value="Vaccinia Virus protein VP39"/>
    <property type="match status" value="1"/>
</dbReference>
<organism evidence="3 4">
    <name type="scientific">Echinicola arenosa</name>
    <dbReference type="NCBI Taxonomy" id="2774144"/>
    <lineage>
        <taxon>Bacteria</taxon>
        <taxon>Pseudomonadati</taxon>
        <taxon>Bacteroidota</taxon>
        <taxon>Cytophagia</taxon>
        <taxon>Cytophagales</taxon>
        <taxon>Cyclobacteriaceae</taxon>
        <taxon>Echinicola</taxon>
    </lineage>
</organism>
<dbReference type="RefSeq" id="WP_192009278.1">
    <property type="nucleotide sequence ID" value="NZ_JACYTQ010000002.1"/>
</dbReference>
<keyword evidence="3" id="KW-0808">Transferase</keyword>
<comment type="caution">
    <text evidence="3">The sequence shown here is derived from an EMBL/GenBank/DDBJ whole genome shotgun (WGS) entry which is preliminary data.</text>
</comment>
<evidence type="ECO:0000313" key="3">
    <source>
        <dbReference type="EMBL" id="MBD8488411.1"/>
    </source>
</evidence>
<dbReference type="GO" id="GO:0032259">
    <property type="term" value="P:methylation"/>
    <property type="evidence" value="ECO:0007669"/>
    <property type="project" value="UniProtKB-KW"/>
</dbReference>
<dbReference type="Proteomes" id="UP000647133">
    <property type="component" value="Unassembled WGS sequence"/>
</dbReference>
<gene>
    <name evidence="3" type="ORF">IFO69_06590</name>
</gene>
<feature type="domain" description="PG-1098 ferredoxin-like" evidence="2">
    <location>
        <begin position="283"/>
        <end position="322"/>
    </location>
</feature>
<dbReference type="EMBL" id="JACYTQ010000002">
    <property type="protein sequence ID" value="MBD8488411.1"/>
    <property type="molecule type" value="Genomic_DNA"/>
</dbReference>
<reference evidence="3 4" key="1">
    <citation type="submission" date="2020-09" db="EMBL/GenBank/DDBJ databases">
        <title>Echinicola sp. CAU 1574 isolated from sand of Sido Beach.</title>
        <authorList>
            <person name="Kim W."/>
        </authorList>
    </citation>
    <scope>NUCLEOTIDE SEQUENCE [LARGE SCALE GENOMIC DNA]</scope>
    <source>
        <strain evidence="3 4">CAU 1574</strain>
    </source>
</reference>
<sequence>MEASKIYTPLLFQFVQDHLHEDPAQLLLKHHQNTSLDVKEAVQQISARKKAQVKLPSWVANHNVIFPPSISLEQCSSELTAKFKSRLAKGGSLVDLTGGFGVDTFFLGAHFDKVLYLERQAKLAEIAAMNFSQLSEIRGKYEVRSGDSIEYLRETESAFDWIFVDPARRGGHNQKLYKLADCEPDIISHWKMMARKARHIMVKASPMLDIKEALREIPAVSHLHVVGVKNEVKEILLIWERDAEVGSPKVSCWNLSEEFDEFFEFSYEEETLAQATFGFPEKYLVLPSAAILKAGAFKSFSQQYGLKKLHPNTHVYTSDQLIAPVQGRVFEILEEQKLDKKQIKKTFPSGKVNVLVRNHPLKPDMIKKKYKLQDGGDEYLFAVTTLDDSPKVYKCKRVG</sequence>
<evidence type="ECO:0000313" key="4">
    <source>
        <dbReference type="Proteomes" id="UP000647133"/>
    </source>
</evidence>
<protein>
    <submittedName>
        <fullName evidence="3">Class I SAM-dependent methyltransferase</fullName>
    </submittedName>
</protein>
<dbReference type="InterPro" id="IPR054168">
    <property type="entry name" value="PG_1098_Fer"/>
</dbReference>
<dbReference type="SUPFAM" id="SSF53335">
    <property type="entry name" value="S-adenosyl-L-methionine-dependent methyltransferases"/>
    <property type="match status" value="1"/>
</dbReference>
<name>A0ABR9AHY7_9BACT</name>
<accession>A0ABR9AHY7</accession>
<dbReference type="GO" id="GO:0008168">
    <property type="term" value="F:methyltransferase activity"/>
    <property type="evidence" value="ECO:0007669"/>
    <property type="project" value="UniProtKB-KW"/>
</dbReference>
<dbReference type="InterPro" id="IPR041497">
    <property type="entry name" value="Thump-like"/>
</dbReference>
<feature type="domain" description="THUMP-like" evidence="1">
    <location>
        <begin position="327"/>
        <end position="396"/>
    </location>
</feature>
<dbReference type="InterPro" id="IPR029063">
    <property type="entry name" value="SAM-dependent_MTases_sf"/>
</dbReference>
<dbReference type="Pfam" id="PF18096">
    <property type="entry name" value="Thump_like"/>
    <property type="match status" value="1"/>
</dbReference>
<dbReference type="Gene3D" id="1.10.10.1110">
    <property type="entry name" value="Methyltransferase PG1098, N-terminal domain"/>
    <property type="match status" value="1"/>
</dbReference>
<evidence type="ECO:0000259" key="1">
    <source>
        <dbReference type="Pfam" id="PF18096"/>
    </source>
</evidence>
<keyword evidence="4" id="KW-1185">Reference proteome</keyword>